<dbReference type="PANTHER" id="PTHR43674">
    <property type="entry name" value="NITRILASE C965.09-RELATED"/>
    <property type="match status" value="1"/>
</dbReference>
<dbReference type="SUPFAM" id="SSF56317">
    <property type="entry name" value="Carbon-nitrogen hydrolase"/>
    <property type="match status" value="1"/>
</dbReference>
<dbReference type="EC" id="3.5.1.100" evidence="3"/>
<dbReference type="RefSeq" id="WP_145205840.1">
    <property type="nucleotide sequence ID" value="NZ_CP036434.1"/>
</dbReference>
<dbReference type="GO" id="GO:0016811">
    <property type="term" value="F:hydrolase activity, acting on carbon-nitrogen (but not peptide) bonds, in linear amides"/>
    <property type="evidence" value="ECO:0007669"/>
    <property type="project" value="TreeGrafter"/>
</dbReference>
<dbReference type="AlphaFoldDB" id="A0A518F1F1"/>
<dbReference type="OrthoDB" id="2826359at2"/>
<evidence type="ECO:0000313" key="4">
    <source>
        <dbReference type="Proteomes" id="UP000320390"/>
    </source>
</evidence>
<reference evidence="3 4" key="1">
    <citation type="submission" date="2019-02" db="EMBL/GenBank/DDBJ databases">
        <title>Deep-cultivation of Planctomycetes and their phenomic and genomic characterization uncovers novel biology.</title>
        <authorList>
            <person name="Wiegand S."/>
            <person name="Jogler M."/>
            <person name="Boedeker C."/>
            <person name="Pinto D."/>
            <person name="Vollmers J."/>
            <person name="Rivas-Marin E."/>
            <person name="Kohn T."/>
            <person name="Peeters S.H."/>
            <person name="Heuer A."/>
            <person name="Rast P."/>
            <person name="Oberbeckmann S."/>
            <person name="Bunk B."/>
            <person name="Jeske O."/>
            <person name="Meyerdierks A."/>
            <person name="Storesund J.E."/>
            <person name="Kallscheuer N."/>
            <person name="Luecker S."/>
            <person name="Lage O.M."/>
            <person name="Pohl T."/>
            <person name="Merkel B.J."/>
            <person name="Hornburger P."/>
            <person name="Mueller R.-W."/>
            <person name="Bruemmer F."/>
            <person name="Labrenz M."/>
            <person name="Spormann A.M."/>
            <person name="Op den Camp H."/>
            <person name="Overmann J."/>
            <person name="Amann R."/>
            <person name="Jetten M.S.M."/>
            <person name="Mascher T."/>
            <person name="Medema M.H."/>
            <person name="Devos D.P."/>
            <person name="Kaster A.-K."/>
            <person name="Ovreas L."/>
            <person name="Rohde M."/>
            <person name="Galperin M.Y."/>
            <person name="Jogler C."/>
        </authorList>
    </citation>
    <scope>NUCLEOTIDE SEQUENCE [LARGE SCALE GENOMIC DNA]</scope>
    <source>
        <strain evidence="3 4">Poly30</strain>
    </source>
</reference>
<dbReference type="PANTHER" id="PTHR43674:SF16">
    <property type="entry name" value="CARBON-NITROGEN FAMILY, PUTATIVE (AFU_ORTHOLOGUE AFUA_5G02350)-RELATED"/>
    <property type="match status" value="1"/>
</dbReference>
<evidence type="ECO:0000259" key="2">
    <source>
        <dbReference type="PROSITE" id="PS50263"/>
    </source>
</evidence>
<dbReference type="InterPro" id="IPR050345">
    <property type="entry name" value="Aliph_Amidase/BUP"/>
</dbReference>
<dbReference type="InterPro" id="IPR036526">
    <property type="entry name" value="C-N_Hydrolase_sf"/>
</dbReference>
<dbReference type="Gene3D" id="3.60.110.10">
    <property type="entry name" value="Carbon-nitrogen hydrolase"/>
    <property type="match status" value="1"/>
</dbReference>
<proteinExistence type="predicted"/>
<organism evidence="3 4">
    <name type="scientific">Saltatorellus ferox</name>
    <dbReference type="NCBI Taxonomy" id="2528018"/>
    <lineage>
        <taxon>Bacteria</taxon>
        <taxon>Pseudomonadati</taxon>
        <taxon>Planctomycetota</taxon>
        <taxon>Planctomycetia</taxon>
        <taxon>Planctomycetia incertae sedis</taxon>
        <taxon>Saltatorellus</taxon>
    </lineage>
</organism>
<keyword evidence="1 3" id="KW-0378">Hydrolase</keyword>
<evidence type="ECO:0000256" key="1">
    <source>
        <dbReference type="ARBA" id="ARBA00022801"/>
    </source>
</evidence>
<keyword evidence="4" id="KW-1185">Reference proteome</keyword>
<accession>A0A518F1F1</accession>
<dbReference type="Proteomes" id="UP000320390">
    <property type="component" value="Chromosome"/>
</dbReference>
<protein>
    <submittedName>
        <fullName evidence="3">(R)-stereoselective amidase</fullName>
        <ecNumber evidence="3">3.5.1.100</ecNumber>
    </submittedName>
</protein>
<sequence>MQMLIAVVQFDVAPSDPDTNLRRMEAFIEKAARSGADLAVFPEDAVTGPLEGQGSFLTRSGEFLAHFQQLALKYGIDIVPGTWTVVDGASVYNTAYYVQRDGTVAGFYSKVHLWETEAAFLTPGPTAAVFPTIHGRVGLTICWDIAFPETFAQMRRLGVELVISPTYWSFTRKAEQRRSVKVSEVDLIDSLCRTRAFENDIVFVYCNAAGELETPEGEDDVTLSGRSQVTHPQAGVLVLAEGNAEQMLLARIDHTQAAPPLAS</sequence>
<dbReference type="CDD" id="cd07197">
    <property type="entry name" value="nitrilase"/>
    <property type="match status" value="1"/>
</dbReference>
<dbReference type="PROSITE" id="PS50263">
    <property type="entry name" value="CN_HYDROLASE"/>
    <property type="match status" value="1"/>
</dbReference>
<dbReference type="EMBL" id="CP036434">
    <property type="protein sequence ID" value="QDV10155.1"/>
    <property type="molecule type" value="Genomic_DNA"/>
</dbReference>
<feature type="domain" description="CN hydrolase" evidence="2">
    <location>
        <begin position="3"/>
        <end position="259"/>
    </location>
</feature>
<name>A0A518F1F1_9BACT</name>
<dbReference type="Pfam" id="PF00795">
    <property type="entry name" value="CN_hydrolase"/>
    <property type="match status" value="1"/>
</dbReference>
<evidence type="ECO:0000313" key="3">
    <source>
        <dbReference type="EMBL" id="QDV10155.1"/>
    </source>
</evidence>
<dbReference type="InterPro" id="IPR003010">
    <property type="entry name" value="C-N_Hydrolase"/>
</dbReference>
<gene>
    <name evidence="3" type="primary">ramA</name>
    <name evidence="3" type="ORF">Poly30_57170</name>
</gene>